<evidence type="ECO:0000313" key="2">
    <source>
        <dbReference type="Proteomes" id="UP000235388"/>
    </source>
</evidence>
<reference evidence="1 2" key="1">
    <citation type="submission" date="2017-11" db="EMBL/GenBank/DDBJ databases">
        <title>De novo assembly and phasing of dikaryotic genomes from two isolates of Puccinia coronata f. sp. avenae, the causal agent of oat crown rust.</title>
        <authorList>
            <person name="Miller M.E."/>
            <person name="Zhang Y."/>
            <person name="Omidvar V."/>
            <person name="Sperschneider J."/>
            <person name="Schwessinger B."/>
            <person name="Raley C."/>
            <person name="Palmer J.M."/>
            <person name="Garnica D."/>
            <person name="Upadhyaya N."/>
            <person name="Rathjen J."/>
            <person name="Taylor J.M."/>
            <person name="Park R.F."/>
            <person name="Dodds P.N."/>
            <person name="Hirsch C.D."/>
            <person name="Kianian S.F."/>
            <person name="Figueroa M."/>
        </authorList>
    </citation>
    <scope>NUCLEOTIDE SEQUENCE [LARGE SCALE GENOMIC DNA]</scope>
    <source>
        <strain evidence="1">12NC29</strain>
    </source>
</reference>
<sequence length="379" mass="44309">MTSSASERSTPFSRLNEELVTLAFRGSKQNSPRSINTMICTFTYHVILIPALLTAAMKRTWGELDFNAASQIEHTPENVGYFASHAPSDGNIMKDGTKKPFHYYDWSFLRQNQQNEESGKRQKQLLQFFKECKRGGDKDEKSFFFIKRNHAVQFLKAYKKKLRNSGFTLPPHITPEQRNFHHYNILRKISDDKINLGSYPLFSEEIVQAMMRRVRRSYQPAGKPPMRDAANRIWQIRSLITNVTKVTHLLMISVLSLFKEHKEGELTLTEDAIKEKLKFIQGLWVRLEEGKFQNKGDGWEKIVYNLLNAQTETRMMVKREKYTLCWNFVNTWLEENNMQLKKISREPTHSNTVTEIINKLILFSNFEIVSKKPCALDEE</sequence>
<dbReference type="AlphaFoldDB" id="A0A2N5W769"/>
<keyword evidence="2" id="KW-1185">Reference proteome</keyword>
<dbReference type="EMBL" id="PGCJ01000005">
    <property type="protein sequence ID" value="PLW58091.1"/>
    <property type="molecule type" value="Genomic_DNA"/>
</dbReference>
<name>A0A2N5W769_9BASI</name>
<protein>
    <submittedName>
        <fullName evidence="1">Uncharacterized protein</fullName>
    </submittedName>
</protein>
<comment type="caution">
    <text evidence="1">The sequence shown here is derived from an EMBL/GenBank/DDBJ whole genome shotgun (WGS) entry which is preliminary data.</text>
</comment>
<evidence type="ECO:0000313" key="1">
    <source>
        <dbReference type="EMBL" id="PLW58091.1"/>
    </source>
</evidence>
<proteinExistence type="predicted"/>
<dbReference type="Proteomes" id="UP000235388">
    <property type="component" value="Unassembled WGS sequence"/>
</dbReference>
<gene>
    <name evidence="1" type="ORF">PCANC_04154</name>
</gene>
<organism evidence="1 2">
    <name type="scientific">Puccinia coronata f. sp. avenae</name>
    <dbReference type="NCBI Taxonomy" id="200324"/>
    <lineage>
        <taxon>Eukaryota</taxon>
        <taxon>Fungi</taxon>
        <taxon>Dikarya</taxon>
        <taxon>Basidiomycota</taxon>
        <taxon>Pucciniomycotina</taxon>
        <taxon>Pucciniomycetes</taxon>
        <taxon>Pucciniales</taxon>
        <taxon>Pucciniaceae</taxon>
        <taxon>Puccinia</taxon>
    </lineage>
</organism>
<dbReference type="OrthoDB" id="2495363at2759"/>
<accession>A0A2N5W769</accession>